<dbReference type="RefSeq" id="WP_093211199.1">
    <property type="nucleotide sequence ID" value="NZ_FNFL01000001.1"/>
</dbReference>
<evidence type="ECO:0000313" key="3">
    <source>
        <dbReference type="Proteomes" id="UP000198694"/>
    </source>
</evidence>
<keyword evidence="1" id="KW-1133">Transmembrane helix</keyword>
<feature type="transmembrane region" description="Helical" evidence="1">
    <location>
        <begin position="837"/>
        <end position="857"/>
    </location>
</feature>
<dbReference type="InterPro" id="IPR018580">
    <property type="entry name" value="Uncharacterised_YfhO"/>
</dbReference>
<feature type="transmembrane region" description="Helical" evidence="1">
    <location>
        <begin position="109"/>
        <end position="134"/>
    </location>
</feature>
<dbReference type="STRING" id="407036.SAMN05216243_0758"/>
<feature type="transmembrane region" description="Helical" evidence="1">
    <location>
        <begin position="78"/>
        <end position="97"/>
    </location>
</feature>
<feature type="transmembrane region" description="Helical" evidence="1">
    <location>
        <begin position="192"/>
        <end position="221"/>
    </location>
</feature>
<feature type="transmembrane region" description="Helical" evidence="1">
    <location>
        <begin position="284"/>
        <end position="307"/>
    </location>
</feature>
<proteinExistence type="predicted"/>
<sequence length="863" mass="98990">MKNNQSMWKLILISFLFAVLAHGFFLYQWWQGVYMAGPNDGLSQMLPFRSMLYDQLTKGNLFYSYIYGLGGSTFTQLAYYYGINVYFFMNVLVVYVLELLAIIPKPDVLFWAQAAIFISIVRLTLILVITTLTFRYMKLTSYYAFIGAVLYGSSVMYFRHVTYWEFFGDAFLWLPLLVLGTEKIMREQRPGWFIAAVAIALIDNFYFAFISFCFIAIYIVLRWFLPLVETEAAKVTQLKIFAAAGLLGFGIGSIGFIPSVWGLFHNHRPAYDQYVPLLDATSNILYNSRLFIIPAIFVLLLFVFSFYKDRLFRLFALLAVLFSILHFVPLAASFFNGMSAPQHRFEYLGFFAIGGTVAAGLQQFRKTDIRELLPAAVLTFYCYAAFYLLDPKVDFHKPLPLLMIAGAGVIIFAALASVTISRKTGFTCLVLGVLVSHLLLVNQFQHDKLFLAGDVNTTTKEYILSENYYSQEQRSLINEVLEEDDSTLARLEWKTDGRNNTPIIQEFPGLSVYSSILNEELLFFYYHDLEIDMKRESVSRYSGFGDRANLHSILGGKYIMYEKQKEKNIPYGFERFMDNENYVVYRNNNSLPFVRTASLVYSEEYLEGKTVLGREHAMLQGIILKEPSEQSAGIHPVKNLLDEAEIKPVNASYQANQLEVTGKSGGLDIKPRNPQAPVKDYYLSFYLKNNDKHAPLFPLHVNDFRTSRKSRESIYRTNVNQITIRVPENEVISLRVPEGSYTLKNIDLYAEDYQLLEQAASKDQPQADTDINGNKISIHLNNMKNDHYLTIPVPYEKGWRVYVNGERRSVEKANYAFLGTSIEPGKNDITFVYYPPYIRTTAIIALLSAALAFVWLFRRKIKK</sequence>
<feature type="transmembrane region" description="Helical" evidence="1">
    <location>
        <begin position="7"/>
        <end position="30"/>
    </location>
</feature>
<dbReference type="EMBL" id="FNFL01000001">
    <property type="protein sequence ID" value="SDJ76846.1"/>
    <property type="molecule type" value="Genomic_DNA"/>
</dbReference>
<accession>A0A1G8WFA5</accession>
<keyword evidence="3" id="KW-1185">Reference proteome</keyword>
<organism evidence="2 3">
    <name type="scientific">Sediminibacillus albus</name>
    <dbReference type="NCBI Taxonomy" id="407036"/>
    <lineage>
        <taxon>Bacteria</taxon>
        <taxon>Bacillati</taxon>
        <taxon>Bacillota</taxon>
        <taxon>Bacilli</taxon>
        <taxon>Bacillales</taxon>
        <taxon>Bacillaceae</taxon>
        <taxon>Sediminibacillus</taxon>
    </lineage>
</organism>
<gene>
    <name evidence="2" type="ORF">SAMN05216243_0758</name>
</gene>
<feature type="transmembrane region" description="Helical" evidence="1">
    <location>
        <begin position="314"/>
        <end position="335"/>
    </location>
</feature>
<dbReference type="Proteomes" id="UP000198694">
    <property type="component" value="Unassembled WGS sequence"/>
</dbReference>
<feature type="transmembrane region" description="Helical" evidence="1">
    <location>
        <begin position="241"/>
        <end position="264"/>
    </location>
</feature>
<reference evidence="2 3" key="1">
    <citation type="submission" date="2016-10" db="EMBL/GenBank/DDBJ databases">
        <authorList>
            <person name="de Groot N.N."/>
        </authorList>
    </citation>
    <scope>NUCLEOTIDE SEQUENCE [LARGE SCALE GENOMIC DNA]</scope>
    <source>
        <strain evidence="2 3">CGMCC 1.6502</strain>
    </source>
</reference>
<protein>
    <submittedName>
        <fullName evidence="2">Uncharacterized membrane protein YfhO</fullName>
    </submittedName>
</protein>
<dbReference type="OrthoDB" id="9815466at2"/>
<evidence type="ECO:0000313" key="2">
    <source>
        <dbReference type="EMBL" id="SDJ76846.1"/>
    </source>
</evidence>
<keyword evidence="1" id="KW-0472">Membrane</keyword>
<dbReference type="PANTHER" id="PTHR38454:SF1">
    <property type="entry name" value="INTEGRAL MEMBRANE PROTEIN"/>
    <property type="match status" value="1"/>
</dbReference>
<name>A0A1G8WFA5_9BACI</name>
<feature type="transmembrane region" description="Helical" evidence="1">
    <location>
        <begin position="347"/>
        <end position="364"/>
    </location>
</feature>
<feature type="transmembrane region" description="Helical" evidence="1">
    <location>
        <begin position="401"/>
        <end position="419"/>
    </location>
</feature>
<feature type="transmembrane region" description="Helical" evidence="1">
    <location>
        <begin position="426"/>
        <end position="444"/>
    </location>
</feature>
<dbReference type="PANTHER" id="PTHR38454">
    <property type="entry name" value="INTEGRAL MEMBRANE PROTEIN-RELATED"/>
    <property type="match status" value="1"/>
</dbReference>
<evidence type="ECO:0000256" key="1">
    <source>
        <dbReference type="SAM" id="Phobius"/>
    </source>
</evidence>
<keyword evidence="1" id="KW-0812">Transmembrane</keyword>
<feature type="transmembrane region" description="Helical" evidence="1">
    <location>
        <begin position="371"/>
        <end position="389"/>
    </location>
</feature>
<feature type="transmembrane region" description="Helical" evidence="1">
    <location>
        <begin position="140"/>
        <end position="158"/>
    </location>
</feature>
<dbReference type="Pfam" id="PF09586">
    <property type="entry name" value="YfhO"/>
    <property type="match status" value="1"/>
</dbReference>
<dbReference type="AlphaFoldDB" id="A0A1G8WFA5"/>